<dbReference type="PANTHER" id="PTHR43476">
    <property type="entry name" value="3-(3-HYDROXY-PHENYL)PROPIONATE/3-HYDROXYCINNAMIC ACID HYDROXYLASE"/>
    <property type="match status" value="1"/>
</dbReference>
<evidence type="ECO:0000313" key="4">
    <source>
        <dbReference type="EMBL" id="SPE28946.1"/>
    </source>
</evidence>
<evidence type="ECO:0000256" key="2">
    <source>
        <dbReference type="SAM" id="MobiDB-lite"/>
    </source>
</evidence>
<dbReference type="Pfam" id="PF01494">
    <property type="entry name" value="FAD_binding_3"/>
    <property type="match status" value="1"/>
</dbReference>
<dbReference type="InterPro" id="IPR002938">
    <property type="entry name" value="FAD-bd"/>
</dbReference>
<accession>A0A2N9M0F7</accession>
<keyword evidence="1" id="KW-0560">Oxidoreductase</keyword>
<dbReference type="GO" id="GO:0071949">
    <property type="term" value="F:FAD binding"/>
    <property type="evidence" value="ECO:0007669"/>
    <property type="project" value="InterPro"/>
</dbReference>
<name>A0A2N9M0F7_9BACT</name>
<dbReference type="SUPFAM" id="SSF51905">
    <property type="entry name" value="FAD/NAD(P)-binding domain"/>
    <property type="match status" value="1"/>
</dbReference>
<gene>
    <name evidence="4" type="ORF">SBA5_70056</name>
</gene>
<reference evidence="5" key="1">
    <citation type="submission" date="2018-02" db="EMBL/GenBank/DDBJ databases">
        <authorList>
            <person name="Hausmann B."/>
        </authorList>
    </citation>
    <scope>NUCLEOTIDE SEQUENCE [LARGE SCALE GENOMIC DNA]</scope>
    <source>
        <strain evidence="5">Peat soil MAG SbA5</strain>
    </source>
</reference>
<organism evidence="4 5">
    <name type="scientific">Candidatus Sulfuritelmatomonas gaucii</name>
    <dbReference type="NCBI Taxonomy" id="2043161"/>
    <lineage>
        <taxon>Bacteria</taxon>
        <taxon>Pseudomonadati</taxon>
        <taxon>Acidobacteriota</taxon>
        <taxon>Terriglobia</taxon>
        <taxon>Terriglobales</taxon>
        <taxon>Acidobacteriaceae</taxon>
        <taxon>Candidatus Sulfuritelmatomonas</taxon>
    </lineage>
</organism>
<feature type="compositionally biased region" description="Basic and acidic residues" evidence="2">
    <location>
        <begin position="390"/>
        <end position="400"/>
    </location>
</feature>
<dbReference type="EMBL" id="OKRB01000130">
    <property type="protein sequence ID" value="SPE28946.1"/>
    <property type="molecule type" value="Genomic_DNA"/>
</dbReference>
<sequence length="400" mass="43253">MSTTYDVAIAGGGLGGAALAKNMAEQGARVLVIEHERQFKDRVRGEAMFPWGYAEVRALGVADCLAEAGRHHLNWFDLYVSSNRADHREVVPSTTHQLPFLTCYHPAAQESLLKGAAAAGATVRRGAAVREVRPGTPPAMIVEEDGHVETISARMVVGAGGRSCVARSSARFPVQRDLDDMMIAGILFENMPAAEDTLQGVNDFALGQLVVIAPQGGGRVRMYLCYHDATQPRFQGANDLARFVKSCEKAGAASTLFEDARQIGPLATFSCAHSWVVHPYRDGVALVGDSATSSDPTWGQGLSLTLRDARVLRDHLLSSSDWDAAGHAYAAEHDGYASRLHTFNRWFTEMFLSAGPDGDARRARAMPLIAEDPSRQPDSLFAGPDLPADEATRKRFFGED</sequence>
<dbReference type="PRINTS" id="PR00420">
    <property type="entry name" value="RNGMNOXGNASE"/>
</dbReference>
<feature type="domain" description="FAD-binding" evidence="3">
    <location>
        <begin position="5"/>
        <end position="338"/>
    </location>
</feature>
<dbReference type="Gene3D" id="3.50.50.60">
    <property type="entry name" value="FAD/NAD(P)-binding domain"/>
    <property type="match status" value="1"/>
</dbReference>
<proteinExistence type="predicted"/>
<protein>
    <submittedName>
        <fullName evidence="4">2-polyprenyl-6-methoxyphenol hydroxylase-like oxidoreductase</fullName>
    </submittedName>
</protein>
<evidence type="ECO:0000259" key="3">
    <source>
        <dbReference type="Pfam" id="PF01494"/>
    </source>
</evidence>
<dbReference type="InterPro" id="IPR036188">
    <property type="entry name" value="FAD/NAD-bd_sf"/>
</dbReference>
<dbReference type="Proteomes" id="UP000239735">
    <property type="component" value="Unassembled WGS sequence"/>
</dbReference>
<evidence type="ECO:0000313" key="5">
    <source>
        <dbReference type="Proteomes" id="UP000239735"/>
    </source>
</evidence>
<dbReference type="OrthoDB" id="103324at2"/>
<dbReference type="PANTHER" id="PTHR43476:SF5">
    <property type="entry name" value="FAD-DEPENDENT MONOOXYGENASE"/>
    <property type="match status" value="1"/>
</dbReference>
<dbReference type="AlphaFoldDB" id="A0A2N9M0F7"/>
<evidence type="ECO:0000256" key="1">
    <source>
        <dbReference type="ARBA" id="ARBA00023002"/>
    </source>
</evidence>
<dbReference type="InterPro" id="IPR050631">
    <property type="entry name" value="PheA/TfdB_FAD_monoxygenase"/>
</dbReference>
<feature type="region of interest" description="Disordered" evidence="2">
    <location>
        <begin position="369"/>
        <end position="400"/>
    </location>
</feature>
<dbReference type="GO" id="GO:0016491">
    <property type="term" value="F:oxidoreductase activity"/>
    <property type="evidence" value="ECO:0007669"/>
    <property type="project" value="UniProtKB-KW"/>
</dbReference>